<dbReference type="EMBL" id="SCWD01000001">
    <property type="protein sequence ID" value="TDM04071.1"/>
    <property type="molecule type" value="Genomic_DNA"/>
</dbReference>
<comment type="caution">
    <text evidence="1">The sequence shown here is derived from an EMBL/GenBank/DDBJ whole genome shotgun (WGS) entry which is preliminary data.</text>
</comment>
<dbReference type="Proteomes" id="UP000295280">
    <property type="component" value="Unassembled WGS sequence"/>
</dbReference>
<dbReference type="OrthoDB" id="2240714at2"/>
<gene>
    <name evidence="1" type="ORF">ERX40_02565</name>
</gene>
<reference evidence="1 2" key="1">
    <citation type="submission" date="2019-01" db="EMBL/GenBank/DDBJ databases">
        <title>Draft genome sequences of the type strains of six Macrococcus species.</title>
        <authorList>
            <person name="Mazhar S."/>
            <person name="Altermann E."/>
            <person name="Hill C."/>
            <person name="Mcauliffe O."/>
        </authorList>
    </citation>
    <scope>NUCLEOTIDE SEQUENCE [LARGE SCALE GENOMIC DNA]</scope>
    <source>
        <strain evidence="1 2">ATCC 51828</strain>
    </source>
</reference>
<sequence>MTNKGIHILDNETEDILLYLTNTSRERMVLDNNHTRNAEDHSETFDFSIPYKYTKHLANQNRVLIPDDINNKYREFVIKTVETDNNIIFVQSDAAWLDDLSRNVKPLAPMNRQNITVDEAIDIALIDTGYLKGNVDFDGFIDLVTTEYKTAYEILLMIEELTDLHFDCTVNTQGNSITGRYVHMTERKDFEGKELVRGHNVTGIKKKENTRELVTALILTSTDEKGKPLVTEITDDKARDRWGNNGKFSWSIYNIEAKESDKMTTAKMKIKGAKALKNMIDSTVEYEVTAVEVNRQLKEQVRFGDRVRVRDVIFQPHFYLEATVKSVSRDIFSESSKQFTLGSIKQYSEDQLRRYFNSLKSELTTKLNDNINNLDTIIANISETVAENDIHKSEIAPEYLDGVIPVNKLWLDTSTQPAILKRWNGTQWIIDSPTKPSDIGAVAKESAMIDSLEAVYKNMAGQHLALSAEVTIILQNEFLVDQTIKDNLNQNLADASSIFIALGELIIAKQAIEKPSMTDVIEVQTLLDNYGKSVEQLRIELTNANTAINERINLLQSQYTEENVKKVFQEVADITGLTYDSINNTLSGDINLSEANVTKVYDKVTADMVGQYVSSATYSTDKDGFVNDISANKTAIEQTKKEINLEVSESKINTQLKTMSEAISVIKLISNGINISSSENGLISTVAVSPNELSLKSNLINLNEGQIEVTKGVTKIKNAVITDAHVKDLSLNKLTGGELNVGGYINDYATDSSGNIIYETTTDEDGSTITVPVIDPNKKQYLGSGEINFRNDNNEILFQISAQNKGADTFTVTDLIVENPIQNPFLVTRSTSSLTYYVRGSVYGNDDNSGLAELDAFSSLQKAIDSIPDIINHTITVLVYGTYDINEDIVLSSKLGNGEIIFELRGYDSNFRISIEHCQCRVTIQNGTINTLDNDKPYLAQNKYSHYVSFVGLNLNGNNGTGQLGIQGLGGGNTYINNCEIQNVQDCVSATNLHNVYMSNNTGVASRYGTVSWRGATINVNNNAPIGKVANYNKGYAGNINIVDATYPTVVTKAPSTVTTTKSRIFKPLSANHYRYSGINTWARSGDFHYGYPVQGMGYGSPAQTGCWFFGATMRDTLKGKTIKSVKVKLSRRSKIGNSSNAKVNLRMHKYISQPSSSPSFSTAYKEIIMDWGETKTYDVTSTFKTLINDGTWAGFGIKPTAQDLAHYAELSALNMEVYVTYV</sequence>
<dbReference type="RefSeq" id="WP_133416931.1">
    <property type="nucleotide sequence ID" value="NZ_SCWD01000001.1"/>
</dbReference>
<keyword evidence="2" id="KW-1185">Reference proteome</keyword>
<dbReference type="NCBIfam" id="TIGR01665">
    <property type="entry name" value="put_anti_recept"/>
    <property type="match status" value="1"/>
</dbReference>
<evidence type="ECO:0000313" key="2">
    <source>
        <dbReference type="Proteomes" id="UP000295280"/>
    </source>
</evidence>
<organism evidence="1 2">
    <name type="scientific">Macrococcus carouselicus</name>
    <dbReference type="NCBI Taxonomy" id="69969"/>
    <lineage>
        <taxon>Bacteria</taxon>
        <taxon>Bacillati</taxon>
        <taxon>Bacillota</taxon>
        <taxon>Bacilli</taxon>
        <taxon>Bacillales</taxon>
        <taxon>Staphylococcaceae</taxon>
        <taxon>Macrococcus</taxon>
    </lineage>
</organism>
<accession>A0A9Q8FR53</accession>
<proteinExistence type="predicted"/>
<dbReference type="InterPro" id="IPR007119">
    <property type="entry name" value="Phage_tail_spike_N"/>
</dbReference>
<name>A0A9Q8FR53_9STAP</name>
<dbReference type="AlphaFoldDB" id="A0A9Q8FR53"/>
<protein>
    <recommendedName>
        <fullName evidence="3">Prophage tail endopeptidase domain-containing protein</fullName>
    </recommendedName>
</protein>
<dbReference type="InterPro" id="IPR011050">
    <property type="entry name" value="Pectin_lyase_fold/virulence"/>
</dbReference>
<evidence type="ECO:0008006" key="3">
    <source>
        <dbReference type="Google" id="ProtNLM"/>
    </source>
</evidence>
<dbReference type="SUPFAM" id="SSF51126">
    <property type="entry name" value="Pectin lyase-like"/>
    <property type="match status" value="1"/>
</dbReference>
<evidence type="ECO:0000313" key="1">
    <source>
        <dbReference type="EMBL" id="TDM04071.1"/>
    </source>
</evidence>